<evidence type="ECO:0000256" key="1">
    <source>
        <dbReference type="ARBA" id="ARBA00007416"/>
    </source>
</evidence>
<evidence type="ECO:0000256" key="4">
    <source>
        <dbReference type="ARBA" id="ARBA00022833"/>
    </source>
</evidence>
<accession>A0ABR3U0C1</accession>
<evidence type="ECO:0000256" key="3">
    <source>
        <dbReference type="ARBA" id="ARBA00022771"/>
    </source>
</evidence>
<comment type="caution">
    <text evidence="9">The sequence shown here is derived from an EMBL/GenBank/DDBJ whole genome shotgun (WGS) entry which is preliminary data.</text>
</comment>
<keyword evidence="6" id="KW-0804">Transcription</keyword>
<gene>
    <name evidence="9" type="ORF">SLS58_001973</name>
</gene>
<feature type="region of interest" description="Disordered" evidence="7">
    <location>
        <begin position="603"/>
        <end position="667"/>
    </location>
</feature>
<protein>
    <recommendedName>
        <fullName evidence="8">Polycomb protein VEFS-Box domain-containing protein</fullName>
    </recommendedName>
</protein>
<evidence type="ECO:0000256" key="5">
    <source>
        <dbReference type="ARBA" id="ARBA00023015"/>
    </source>
</evidence>
<proteinExistence type="inferred from homology"/>
<evidence type="ECO:0000256" key="6">
    <source>
        <dbReference type="ARBA" id="ARBA00023163"/>
    </source>
</evidence>
<keyword evidence="10" id="KW-1185">Reference proteome</keyword>
<dbReference type="InterPro" id="IPR019135">
    <property type="entry name" value="Polycomb_protein_VEFS-Box"/>
</dbReference>
<evidence type="ECO:0000313" key="10">
    <source>
        <dbReference type="Proteomes" id="UP001521184"/>
    </source>
</evidence>
<name>A0ABR3U0C1_9PEZI</name>
<reference evidence="9 10" key="1">
    <citation type="journal article" date="2023" name="Plant Dis.">
        <title>First Report of Diplodia intermedia Causing Canker and Dieback Diseases on Apple Trees in Canada.</title>
        <authorList>
            <person name="Ellouze W."/>
            <person name="Ilyukhin E."/>
            <person name="Sulman M."/>
            <person name="Ali S."/>
        </authorList>
    </citation>
    <scope>NUCLEOTIDE SEQUENCE [LARGE SCALE GENOMIC DNA]</scope>
    <source>
        <strain evidence="9 10">M45-28</strain>
    </source>
</reference>
<evidence type="ECO:0000256" key="7">
    <source>
        <dbReference type="SAM" id="MobiDB-lite"/>
    </source>
</evidence>
<keyword evidence="3" id="KW-0863">Zinc-finger</keyword>
<sequence length="705" mass="80172">MNSSTEFRKYGGNGALYLIIDRSRQRRFLRRNIKQALDQHAHALRAPQSSTNNGMCEDACEKAWSAPDSATMAALNERVKPVLRVDVKHLFPTGANSDLAQSRVKTKTYAAPCRLMFKVYHLAARPRPGADRAWEDIYTDVSRAMVQAWRNGDGEEFFSISMDKPVFITADQLKVQVPISQANSYRILMAHSYRTTISIVFDEHKDMKEALSIMNPQENPLPGTPGKLNAKMSTLLDCAEDGIRSPLYFTSGGKSYSLGFDMSVDAGWEAPKETSMQLYNRALRFVRGEQLLSPISEPSTPASVTRLSYWFCNQVRPRTIPVEGFLCLFCDRRDYHSLDRLYHHFKSEHDMFTFKLHRPGADARACLQCDIEVEVDISDRYSDPRVKNNNIANPRDIHWVAPLKPFDLEAYLRGDESWIKTGLGLKKKLHPGLRIAPLPQGAVEPKKPIEVLDMPIVERKRHRVPKAPSGLRFYRSDSKRLLVEGEFLSESDDEISENWLKLRRNLATKDAEVATPAKIFMMKWDDYMQDEHLCGDTHLGDAVVRFARKYRSWLKTQARMGNEFLRKTSELYSDSIICSEVFRACIDFIDGDGNMMDTLAASTETRKHQPTPTSEPNGSSSRQSDSRMKRKYIPGGPGGGGKFLDVLDDDRKRRSKKARPSIDQENSMHSNQDYFVCQLGEYHAIRIACGTNNFEYRTVSGESTT</sequence>
<evidence type="ECO:0000313" key="9">
    <source>
        <dbReference type="EMBL" id="KAL1648793.1"/>
    </source>
</evidence>
<comment type="similarity">
    <text evidence="1">Belongs to the VEFS (VRN2-EMF2-FIS2-SU(Z)12) family.</text>
</comment>
<feature type="compositionally biased region" description="Polar residues" evidence="7">
    <location>
        <begin position="610"/>
        <end position="623"/>
    </location>
</feature>
<evidence type="ECO:0000259" key="8">
    <source>
        <dbReference type="Pfam" id="PF09733"/>
    </source>
</evidence>
<organism evidence="9 10">
    <name type="scientific">Diplodia intermedia</name>
    <dbReference type="NCBI Taxonomy" id="856260"/>
    <lineage>
        <taxon>Eukaryota</taxon>
        <taxon>Fungi</taxon>
        <taxon>Dikarya</taxon>
        <taxon>Ascomycota</taxon>
        <taxon>Pezizomycotina</taxon>
        <taxon>Dothideomycetes</taxon>
        <taxon>Dothideomycetes incertae sedis</taxon>
        <taxon>Botryosphaeriales</taxon>
        <taxon>Botryosphaeriaceae</taxon>
        <taxon>Diplodia</taxon>
    </lineage>
</organism>
<keyword evidence="4" id="KW-0862">Zinc</keyword>
<keyword evidence="2" id="KW-0479">Metal-binding</keyword>
<feature type="domain" description="Polycomb protein VEFS-Box" evidence="8">
    <location>
        <begin position="472"/>
        <end position="579"/>
    </location>
</feature>
<dbReference type="Pfam" id="PF09733">
    <property type="entry name" value="VEFS-Box"/>
    <property type="match status" value="1"/>
</dbReference>
<evidence type="ECO:0000256" key="2">
    <source>
        <dbReference type="ARBA" id="ARBA00022723"/>
    </source>
</evidence>
<dbReference type="CDD" id="cd21552">
    <property type="entry name" value="VEFS-box_ctSUZ12-like"/>
    <property type="match status" value="1"/>
</dbReference>
<dbReference type="Proteomes" id="UP001521184">
    <property type="component" value="Unassembled WGS sequence"/>
</dbReference>
<keyword evidence="5" id="KW-0805">Transcription regulation</keyword>
<dbReference type="EMBL" id="JAKEKT020000008">
    <property type="protein sequence ID" value="KAL1648793.1"/>
    <property type="molecule type" value="Genomic_DNA"/>
</dbReference>